<evidence type="ECO:0000256" key="1">
    <source>
        <dbReference type="ARBA" id="ARBA00023242"/>
    </source>
</evidence>
<dbReference type="GO" id="GO:0001228">
    <property type="term" value="F:DNA-binding transcription activator activity, RNA polymerase II-specific"/>
    <property type="evidence" value="ECO:0007669"/>
    <property type="project" value="TreeGrafter"/>
</dbReference>
<dbReference type="OrthoDB" id="5295362at2759"/>
<dbReference type="PANTHER" id="PTHR47784:SF5">
    <property type="entry name" value="STEROL UPTAKE CONTROL PROTEIN 2"/>
    <property type="match status" value="1"/>
</dbReference>
<dbReference type="InterPro" id="IPR001138">
    <property type="entry name" value="Zn2Cys6_DnaBD"/>
</dbReference>
<organism evidence="5 6">
    <name type="scientific">Fusarium heterosporum</name>
    <dbReference type="NCBI Taxonomy" id="42747"/>
    <lineage>
        <taxon>Eukaryota</taxon>
        <taxon>Fungi</taxon>
        <taxon>Dikarya</taxon>
        <taxon>Ascomycota</taxon>
        <taxon>Pezizomycotina</taxon>
        <taxon>Sordariomycetes</taxon>
        <taxon>Hypocreomycetidae</taxon>
        <taxon>Hypocreales</taxon>
        <taxon>Nectriaceae</taxon>
        <taxon>Fusarium</taxon>
        <taxon>Fusarium heterosporum species complex</taxon>
    </lineage>
</organism>
<dbReference type="InterPro" id="IPR053157">
    <property type="entry name" value="Sterol_Uptake_Regulator"/>
</dbReference>
<dbReference type="EMBL" id="JAAGWQ010000078">
    <property type="protein sequence ID" value="KAF5670232.1"/>
    <property type="molecule type" value="Genomic_DNA"/>
</dbReference>
<feature type="region of interest" description="Disordered" evidence="2">
    <location>
        <begin position="63"/>
        <end position="82"/>
    </location>
</feature>
<dbReference type="PANTHER" id="PTHR47784">
    <property type="entry name" value="STEROL UPTAKE CONTROL PROTEIN 2"/>
    <property type="match status" value="1"/>
</dbReference>
<sequence>MSSRRTHTKSRTGCLNCKRRKVKCDEARPACFHCARHGVPCSLASQPATSFASSSVDSGSDVHSARFPNLAPSTPGSLDHDLDDSPDPSYSFHYPSPTDKIAPFPPHELWAHDCELMHHYCTVTAESLSIRRDLTYVWTVALPRLGYQDPFVMHGVLAMAAAHKAYLVPASRKTYLPLADYHQTLGSEGYRRCLQNFQLTNWLPAFGFATIVVFHMLTLPLRMNNRILEEPIKNFIELAGLLRGIKTTLEPALRRIVKTEFAPAVYGVWTLDEDEEGEPCPSLEKSALPTDTWAAYQRLRAFQEADIPASSLQHYVSALEGLEASARLFAAAGLHVEVGAAQFWLYTLNDSVLYDLATHRPHALLLLAHYLVHWAALEKSYWYTRSWSLQIMAQIEEGLAGRPNFLEMLHWPKQRVTETVAWT</sequence>
<dbReference type="InterPro" id="IPR036864">
    <property type="entry name" value="Zn2-C6_fun-type_DNA-bd_sf"/>
</dbReference>
<comment type="caution">
    <text evidence="5">The sequence shown here is derived from an EMBL/GenBank/DDBJ whole genome shotgun (WGS) entry which is preliminary data.</text>
</comment>
<evidence type="ECO:0000259" key="4">
    <source>
        <dbReference type="PROSITE" id="PS50048"/>
    </source>
</evidence>
<evidence type="ECO:0000256" key="3">
    <source>
        <dbReference type="SAM" id="Phobius"/>
    </source>
</evidence>
<feature type="domain" description="Zn(2)-C6 fungal-type" evidence="4">
    <location>
        <begin position="13"/>
        <end position="43"/>
    </location>
</feature>
<dbReference type="PROSITE" id="PS50048">
    <property type="entry name" value="ZN2_CY6_FUNGAL_2"/>
    <property type="match status" value="1"/>
</dbReference>
<keyword evidence="3" id="KW-0812">Transmembrane</keyword>
<dbReference type="SUPFAM" id="SSF57701">
    <property type="entry name" value="Zn2/Cys6 DNA-binding domain"/>
    <property type="match status" value="1"/>
</dbReference>
<dbReference type="AlphaFoldDB" id="A0A8H5WP68"/>
<keyword evidence="3" id="KW-1133">Transmembrane helix</keyword>
<feature type="transmembrane region" description="Helical" evidence="3">
    <location>
        <begin position="202"/>
        <end position="221"/>
    </location>
</feature>
<evidence type="ECO:0000256" key="2">
    <source>
        <dbReference type="SAM" id="MobiDB-lite"/>
    </source>
</evidence>
<dbReference type="SMART" id="SM00066">
    <property type="entry name" value="GAL4"/>
    <property type="match status" value="1"/>
</dbReference>
<keyword evidence="1" id="KW-0539">Nucleus</keyword>
<evidence type="ECO:0000313" key="5">
    <source>
        <dbReference type="EMBL" id="KAF5670232.1"/>
    </source>
</evidence>
<keyword evidence="3" id="KW-0472">Membrane</keyword>
<reference evidence="5 6" key="1">
    <citation type="submission" date="2020-05" db="EMBL/GenBank/DDBJ databases">
        <title>Identification and distribution of gene clusters putatively required for synthesis of sphingolipid metabolism inhibitors in phylogenetically diverse species of the filamentous fungus Fusarium.</title>
        <authorList>
            <person name="Kim H.-S."/>
            <person name="Busman M."/>
            <person name="Brown D.W."/>
            <person name="Divon H."/>
            <person name="Uhlig S."/>
            <person name="Proctor R.H."/>
        </authorList>
    </citation>
    <scope>NUCLEOTIDE SEQUENCE [LARGE SCALE GENOMIC DNA]</scope>
    <source>
        <strain evidence="5 6">NRRL 20693</strain>
    </source>
</reference>
<dbReference type="GO" id="GO:0008270">
    <property type="term" value="F:zinc ion binding"/>
    <property type="evidence" value="ECO:0007669"/>
    <property type="project" value="InterPro"/>
</dbReference>
<accession>A0A8H5WP68</accession>
<protein>
    <submittedName>
        <fullName evidence="5">Sterol regulatory element-binding ECM22</fullName>
    </submittedName>
</protein>
<dbReference type="Gene3D" id="4.10.240.10">
    <property type="entry name" value="Zn(2)-C6 fungal-type DNA-binding domain"/>
    <property type="match status" value="1"/>
</dbReference>
<dbReference type="Pfam" id="PF00172">
    <property type="entry name" value="Zn_clus"/>
    <property type="match status" value="1"/>
</dbReference>
<gene>
    <name evidence="5" type="ORF">FHETE_4604</name>
</gene>
<dbReference type="Proteomes" id="UP000567885">
    <property type="component" value="Unassembled WGS sequence"/>
</dbReference>
<evidence type="ECO:0000313" key="6">
    <source>
        <dbReference type="Proteomes" id="UP000567885"/>
    </source>
</evidence>
<dbReference type="CDD" id="cd00067">
    <property type="entry name" value="GAL4"/>
    <property type="match status" value="1"/>
</dbReference>
<proteinExistence type="predicted"/>
<name>A0A8H5WP68_FUSHE</name>
<dbReference type="PROSITE" id="PS00463">
    <property type="entry name" value="ZN2_CY6_FUNGAL_1"/>
    <property type="match status" value="1"/>
</dbReference>
<keyword evidence="6" id="KW-1185">Reference proteome</keyword>